<dbReference type="Pfam" id="PF18911">
    <property type="entry name" value="PKD_4"/>
    <property type="match status" value="2"/>
</dbReference>
<feature type="signal peptide" evidence="2">
    <location>
        <begin position="1"/>
        <end position="29"/>
    </location>
</feature>
<feature type="domain" description="PKD" evidence="3">
    <location>
        <begin position="582"/>
        <end position="659"/>
    </location>
</feature>
<name>A0A431WBV9_9GAMM</name>
<dbReference type="AlphaFoldDB" id="A0A431WBV9"/>
<evidence type="ECO:0000313" key="5">
    <source>
        <dbReference type="EMBL" id="RTR32768.1"/>
    </source>
</evidence>
<evidence type="ECO:0000313" key="6">
    <source>
        <dbReference type="Proteomes" id="UP000282060"/>
    </source>
</evidence>
<dbReference type="RefSeq" id="WP_126505672.1">
    <property type="nucleotide sequence ID" value="NZ_RXNV01000003.1"/>
</dbReference>
<dbReference type="EMBL" id="RXNV01000003">
    <property type="protein sequence ID" value="RTR32768.1"/>
    <property type="molecule type" value="Genomic_DNA"/>
</dbReference>
<dbReference type="InterPro" id="IPR003961">
    <property type="entry name" value="FN3_dom"/>
</dbReference>
<dbReference type="GO" id="GO:0008237">
    <property type="term" value="F:metallopeptidase activity"/>
    <property type="evidence" value="ECO:0007669"/>
    <property type="project" value="InterPro"/>
</dbReference>
<dbReference type="InterPro" id="IPR013783">
    <property type="entry name" value="Ig-like_fold"/>
</dbReference>
<feature type="compositionally biased region" description="Low complexity" evidence="1">
    <location>
        <begin position="23"/>
        <end position="38"/>
    </location>
</feature>
<keyword evidence="6" id="KW-1185">Reference proteome</keyword>
<organism evidence="5 6">
    <name type="scientific">Shewanella atlantica</name>
    <dbReference type="NCBI Taxonomy" id="271099"/>
    <lineage>
        <taxon>Bacteria</taxon>
        <taxon>Pseudomonadati</taxon>
        <taxon>Pseudomonadota</taxon>
        <taxon>Gammaproteobacteria</taxon>
        <taxon>Alteromonadales</taxon>
        <taxon>Shewanellaceae</taxon>
        <taxon>Shewanella</taxon>
    </lineage>
</organism>
<reference evidence="5 6" key="1">
    <citation type="submission" date="2018-12" db="EMBL/GenBank/DDBJ databases">
        <authorList>
            <person name="Yu L."/>
        </authorList>
    </citation>
    <scope>NUCLEOTIDE SEQUENCE [LARGE SCALE GENOMIC DNA]</scope>
    <source>
        <strain evidence="5 6">HAW-EB5</strain>
    </source>
</reference>
<comment type="caution">
    <text evidence="5">The sequence shown here is derived from an EMBL/GenBank/DDBJ whole genome shotgun (WGS) entry which is preliminary data.</text>
</comment>
<sequence>MDYRANIIRVALLSLSLSAAGLSGSDATAANPTTNTNTISDATSNPGAQHRAFPDVNLPEPANGEHAIGLLGDKLPDVAAAYEMTTSEFAKLIRTDKTVWLDRRAHIFYVEVEAPTELAESDPGGEIQTALNEAETFSLNSRPGAPRTIFLDFDGHTTTGTAWNNSYNVSNIYSPAYNTDGTSASFTQLELDRIYLMWQQVAEDFAPFNVNVTTQEPSPDKITRTTSSDQTFGTRVIITQDNFANCGCGGFAYLRIFDDYGSNGDYYKPAFVFNSSVVGAGEAITHESGHNLGLSHDGQSGGTNYYQGHGSGATGWAPIMGVGYYRSLVQWSKGEYPQANQQQDDIQVIQNYGAPLMLDDHGDSIANASELIESPNGDTTILEGSGLIRRRDDMDMFSFTAGAGSFTLNISPSAVSPNLDILAQLYNSSGTLIASNNPSSSLPAAISGSFANGGEYYLKVDGTGKGDLSTGYSDYGSIGWYAINGSVQNDGNLESPTAVAVSVGYVPGYAPITAFFNGSASTDDIGITDYSWNFGDGGVGSGVSPSHEYQAPGVYNVTLTVTDTDNLTDSDTLAISVVNRSPIALANADSYSGTAPHSVQFDSTGSKDQDDLGTITYAWLFGDGNGSTSANPSHLYAAQGTYSPSLTVTDNLGAEDSVTLSDISISPPAYLDQYAQGEIFGAGSVGGNYTDTFDNSSAQTIRERESGGRKSSRYSYLQHTWLFNVTPGNTVTLHLNAWMTNSSDSDEMRFSYSVNGGAYTEFTSIQNSVDMGLASFLMPQTTGGDVRIRVEDTDHTPGRRGLDTVYIRQLYVSSETLLGGDVPESPTLQSAIPISSSQIDIGWSDASDDESGFNVERSDDEINWSSIGSVGANVTQFSDSGLSADTTYNYRVTAFNGYGSSLESNAISATTEAASPINLTATGRKVKGIKHIDLQWYQYPDVDIYFDNDDAIFASGGSGEPYSYDFDTGLKGGATHTIQVCNAGGGDCSEVVTVIF</sequence>
<dbReference type="PROSITE" id="PS50093">
    <property type="entry name" value="PKD"/>
    <property type="match status" value="2"/>
</dbReference>
<dbReference type="PANTHER" id="PTHR46182:SF2">
    <property type="entry name" value="FI19480P1"/>
    <property type="match status" value="1"/>
</dbReference>
<dbReference type="SMART" id="SM00089">
    <property type="entry name" value="PKD"/>
    <property type="match status" value="2"/>
</dbReference>
<dbReference type="Pfam" id="PF00041">
    <property type="entry name" value="fn3"/>
    <property type="match status" value="1"/>
</dbReference>
<evidence type="ECO:0000256" key="1">
    <source>
        <dbReference type="SAM" id="MobiDB-lite"/>
    </source>
</evidence>
<keyword evidence="2" id="KW-0732">Signal</keyword>
<evidence type="ECO:0000259" key="4">
    <source>
        <dbReference type="PROSITE" id="PS50853"/>
    </source>
</evidence>
<dbReference type="GO" id="GO:0016020">
    <property type="term" value="C:membrane"/>
    <property type="evidence" value="ECO:0007669"/>
    <property type="project" value="TreeGrafter"/>
</dbReference>
<feature type="region of interest" description="Disordered" evidence="1">
    <location>
        <begin position="23"/>
        <end position="50"/>
    </location>
</feature>
<evidence type="ECO:0000256" key="2">
    <source>
        <dbReference type="SAM" id="SignalP"/>
    </source>
</evidence>
<dbReference type="InterPro" id="IPR035986">
    <property type="entry name" value="PKD_dom_sf"/>
</dbReference>
<dbReference type="PANTHER" id="PTHR46182">
    <property type="entry name" value="FI19480P1"/>
    <property type="match status" value="1"/>
</dbReference>
<dbReference type="SUPFAM" id="SSF55486">
    <property type="entry name" value="Metalloproteases ('zincins'), catalytic domain"/>
    <property type="match status" value="1"/>
</dbReference>
<evidence type="ECO:0000259" key="3">
    <source>
        <dbReference type="PROSITE" id="PS50093"/>
    </source>
</evidence>
<feature type="domain" description="PKD" evidence="3">
    <location>
        <begin position="497"/>
        <end position="577"/>
    </location>
</feature>
<dbReference type="InterPro" id="IPR000601">
    <property type="entry name" value="PKD_dom"/>
</dbReference>
<dbReference type="SUPFAM" id="SSF49299">
    <property type="entry name" value="PKD domain"/>
    <property type="match status" value="2"/>
</dbReference>
<dbReference type="OrthoDB" id="9775889at2"/>
<dbReference type="InterPro" id="IPR024079">
    <property type="entry name" value="MetalloPept_cat_dom_sf"/>
</dbReference>
<feature type="chain" id="PRO_5019015250" evidence="2">
    <location>
        <begin position="30"/>
        <end position="996"/>
    </location>
</feature>
<dbReference type="GO" id="GO:0031410">
    <property type="term" value="C:cytoplasmic vesicle"/>
    <property type="evidence" value="ECO:0007669"/>
    <property type="project" value="TreeGrafter"/>
</dbReference>
<dbReference type="InterPro" id="IPR036116">
    <property type="entry name" value="FN3_sf"/>
</dbReference>
<dbReference type="Gene3D" id="2.60.120.380">
    <property type="match status" value="1"/>
</dbReference>
<gene>
    <name evidence="5" type="ORF">EKG39_10370</name>
</gene>
<dbReference type="SMART" id="SM00060">
    <property type="entry name" value="FN3"/>
    <property type="match status" value="1"/>
</dbReference>
<protein>
    <submittedName>
        <fullName evidence="5">PKD domain-containing protein</fullName>
    </submittedName>
</protein>
<dbReference type="PROSITE" id="PS50853">
    <property type="entry name" value="FN3"/>
    <property type="match status" value="1"/>
</dbReference>
<feature type="domain" description="Fibronectin type-III" evidence="4">
    <location>
        <begin position="822"/>
        <end position="914"/>
    </location>
</feature>
<dbReference type="InterPro" id="IPR022409">
    <property type="entry name" value="PKD/Chitinase_dom"/>
</dbReference>
<dbReference type="Gene3D" id="2.60.40.10">
    <property type="entry name" value="Immunoglobulins"/>
    <property type="match status" value="3"/>
</dbReference>
<dbReference type="CDD" id="cd00146">
    <property type="entry name" value="PKD"/>
    <property type="match status" value="2"/>
</dbReference>
<dbReference type="Proteomes" id="UP000282060">
    <property type="component" value="Unassembled WGS sequence"/>
</dbReference>
<dbReference type="InterPro" id="IPR029865">
    <property type="entry name" value="KIAA0319-like"/>
</dbReference>
<accession>A0A431WBV9</accession>
<dbReference type="CDD" id="cd00063">
    <property type="entry name" value="FN3"/>
    <property type="match status" value="1"/>
</dbReference>
<dbReference type="SUPFAM" id="SSF49265">
    <property type="entry name" value="Fibronectin type III"/>
    <property type="match status" value="1"/>
</dbReference>
<proteinExistence type="predicted"/>
<dbReference type="Gene3D" id="3.40.390.10">
    <property type="entry name" value="Collagenase (Catalytic Domain)"/>
    <property type="match status" value="1"/>
</dbReference>